<dbReference type="Proteomes" id="UP000299102">
    <property type="component" value="Unassembled WGS sequence"/>
</dbReference>
<dbReference type="AlphaFoldDB" id="A0A4C1ZZL8"/>
<evidence type="ECO:0000313" key="1">
    <source>
        <dbReference type="EMBL" id="GBP92125.1"/>
    </source>
</evidence>
<proteinExistence type="predicted"/>
<name>A0A4C1ZZL8_EUMVA</name>
<accession>A0A4C1ZZL8</accession>
<comment type="caution">
    <text evidence="1">The sequence shown here is derived from an EMBL/GenBank/DDBJ whole genome shotgun (WGS) entry which is preliminary data.</text>
</comment>
<dbReference type="EMBL" id="BGZK01002241">
    <property type="protein sequence ID" value="GBP92125.1"/>
    <property type="molecule type" value="Genomic_DNA"/>
</dbReference>
<sequence>MLCTSDAVVMPAGGGVREGIFTISNEPFDEAHSPSMGHRLAERCKHLQQTRDTKRFAAKRRERLERGGARAVRGRAPAALGRLRATRSLI</sequence>
<gene>
    <name evidence="1" type="ORF">EVAR_100300_1</name>
</gene>
<reference evidence="1 2" key="1">
    <citation type="journal article" date="2019" name="Commun. Biol.">
        <title>The bagworm genome reveals a unique fibroin gene that provides high tensile strength.</title>
        <authorList>
            <person name="Kono N."/>
            <person name="Nakamura H."/>
            <person name="Ohtoshi R."/>
            <person name="Tomita M."/>
            <person name="Numata K."/>
            <person name="Arakawa K."/>
        </authorList>
    </citation>
    <scope>NUCLEOTIDE SEQUENCE [LARGE SCALE GENOMIC DNA]</scope>
</reference>
<evidence type="ECO:0000313" key="2">
    <source>
        <dbReference type="Proteomes" id="UP000299102"/>
    </source>
</evidence>
<organism evidence="1 2">
    <name type="scientific">Eumeta variegata</name>
    <name type="common">Bagworm moth</name>
    <name type="synonym">Eumeta japonica</name>
    <dbReference type="NCBI Taxonomy" id="151549"/>
    <lineage>
        <taxon>Eukaryota</taxon>
        <taxon>Metazoa</taxon>
        <taxon>Ecdysozoa</taxon>
        <taxon>Arthropoda</taxon>
        <taxon>Hexapoda</taxon>
        <taxon>Insecta</taxon>
        <taxon>Pterygota</taxon>
        <taxon>Neoptera</taxon>
        <taxon>Endopterygota</taxon>
        <taxon>Lepidoptera</taxon>
        <taxon>Glossata</taxon>
        <taxon>Ditrysia</taxon>
        <taxon>Tineoidea</taxon>
        <taxon>Psychidae</taxon>
        <taxon>Oiketicinae</taxon>
        <taxon>Eumeta</taxon>
    </lineage>
</organism>
<protein>
    <submittedName>
        <fullName evidence="1">Uncharacterized protein</fullName>
    </submittedName>
</protein>
<keyword evidence="2" id="KW-1185">Reference proteome</keyword>